<protein>
    <submittedName>
        <fullName evidence="1">tRNA (Adenine22-N1)-methyltransferase</fullName>
    </submittedName>
</protein>
<organism evidence="1 2">
    <name type="scientific">Sinobaca qinghaiensis</name>
    <dbReference type="NCBI Taxonomy" id="342944"/>
    <lineage>
        <taxon>Bacteria</taxon>
        <taxon>Bacillati</taxon>
        <taxon>Bacillota</taxon>
        <taxon>Bacilli</taxon>
        <taxon>Bacillales</taxon>
        <taxon>Sporolactobacillaceae</taxon>
        <taxon>Sinobaca</taxon>
    </lineage>
</organism>
<dbReference type="GO" id="GO:0032259">
    <property type="term" value="P:methylation"/>
    <property type="evidence" value="ECO:0007669"/>
    <property type="project" value="UniProtKB-KW"/>
</dbReference>
<comment type="caution">
    <text evidence="1">The sequence shown here is derived from an EMBL/GenBank/DDBJ whole genome shotgun (WGS) entry which is preliminary data.</text>
</comment>
<dbReference type="SUPFAM" id="SSF53335">
    <property type="entry name" value="S-adenosyl-L-methionine-dependent methyltransferases"/>
    <property type="match status" value="1"/>
</dbReference>
<keyword evidence="1" id="KW-0489">Methyltransferase</keyword>
<proteinExistence type="predicted"/>
<gene>
    <name evidence="1" type="ORF">ATL39_2221</name>
</gene>
<dbReference type="InterPro" id="IPR006901">
    <property type="entry name" value="TrmK"/>
</dbReference>
<dbReference type="Proteomes" id="UP000285120">
    <property type="component" value="Unassembled WGS sequence"/>
</dbReference>
<evidence type="ECO:0000313" key="1">
    <source>
        <dbReference type="EMBL" id="RKD73019.1"/>
    </source>
</evidence>
<dbReference type="AlphaFoldDB" id="A0A419V3C7"/>
<keyword evidence="1" id="KW-0808">Transferase</keyword>
<dbReference type="PANTHER" id="PTHR38451">
    <property type="entry name" value="TRNA (ADENINE(22)-N(1))-METHYLTRANSFERASE"/>
    <property type="match status" value="1"/>
</dbReference>
<dbReference type="PIRSF" id="PIRSF018637">
    <property type="entry name" value="TrmK"/>
    <property type="match status" value="1"/>
</dbReference>
<reference evidence="1 2" key="1">
    <citation type="submission" date="2018-09" db="EMBL/GenBank/DDBJ databases">
        <title>Genomic Encyclopedia of Archaeal and Bacterial Type Strains, Phase II (KMG-II): from individual species to whole genera.</title>
        <authorList>
            <person name="Goeker M."/>
        </authorList>
    </citation>
    <scope>NUCLEOTIDE SEQUENCE [LARGE SCALE GENOMIC DNA]</scope>
    <source>
        <strain evidence="1 2">DSM 17008</strain>
    </source>
</reference>
<dbReference type="PANTHER" id="PTHR38451:SF1">
    <property type="entry name" value="TRNA (ADENINE(22)-N(1))-METHYLTRANSFERASE"/>
    <property type="match status" value="1"/>
</dbReference>
<dbReference type="Pfam" id="PF04816">
    <property type="entry name" value="TrmK"/>
    <property type="match status" value="1"/>
</dbReference>
<keyword evidence="2" id="KW-1185">Reference proteome</keyword>
<sequence>MTNIALSKRLAAIAAFVKEGADVADIGTDHGILPIYLCREDSSRKAIAADLRDGPLAAARKNIQKYHMEDRIELRLGSGVSVLQNEDRIDTIMIAGMGGPLIVSILDDGRDLVNSLPSQLVLQPNVAAVEVRQWLLDNNWELMDECIIEEDNHYYEILTAQKGDPEKPYRQAAMSRGAALLFGPFLSVKKEPAFINQWKREQKNWESIGRQLSRAENKEEVQSKKKLLQQKQEWYKEVFS</sequence>
<dbReference type="RefSeq" id="WP_170146911.1">
    <property type="nucleotide sequence ID" value="NZ_RAPK01000009.1"/>
</dbReference>
<dbReference type="Gene3D" id="3.40.50.150">
    <property type="entry name" value="Vaccinia Virus protein VP39"/>
    <property type="match status" value="1"/>
</dbReference>
<dbReference type="EMBL" id="RAPK01000009">
    <property type="protein sequence ID" value="RKD73019.1"/>
    <property type="molecule type" value="Genomic_DNA"/>
</dbReference>
<dbReference type="GO" id="GO:0160105">
    <property type="term" value="F:tRNA (adenine(22)-N1)-methyltransferase activity"/>
    <property type="evidence" value="ECO:0007669"/>
    <property type="project" value="InterPro"/>
</dbReference>
<dbReference type="Gene3D" id="1.10.287.1890">
    <property type="match status" value="1"/>
</dbReference>
<dbReference type="InterPro" id="IPR029063">
    <property type="entry name" value="SAM-dependent_MTases_sf"/>
</dbReference>
<accession>A0A419V3C7</accession>
<evidence type="ECO:0000313" key="2">
    <source>
        <dbReference type="Proteomes" id="UP000285120"/>
    </source>
</evidence>
<name>A0A419V3C7_9BACL</name>